<dbReference type="AlphaFoldDB" id="A0A8S3ZER6"/>
<evidence type="ECO:0000256" key="16">
    <source>
        <dbReference type="ARBA" id="ARBA00032550"/>
    </source>
</evidence>
<keyword evidence="12 17" id="KW-1133">Transmembrane helix</keyword>
<evidence type="ECO:0000256" key="4">
    <source>
        <dbReference type="ARBA" id="ARBA00011533"/>
    </source>
</evidence>
<evidence type="ECO:0000256" key="1">
    <source>
        <dbReference type="ARBA" id="ARBA00003195"/>
    </source>
</evidence>
<evidence type="ECO:0000256" key="8">
    <source>
        <dbReference type="ARBA" id="ARBA00022692"/>
    </source>
</evidence>
<keyword evidence="11" id="KW-0249">Electron transport</keyword>
<accession>A0A8S3ZER6</accession>
<evidence type="ECO:0000256" key="17">
    <source>
        <dbReference type="SAM" id="Phobius"/>
    </source>
</evidence>
<dbReference type="InterPro" id="IPR019173">
    <property type="entry name" value="NADH_UbQ_OxRdtase_B5_su"/>
</dbReference>
<evidence type="ECO:0000256" key="14">
    <source>
        <dbReference type="ARBA" id="ARBA00023136"/>
    </source>
</evidence>
<evidence type="ECO:0000256" key="9">
    <source>
        <dbReference type="ARBA" id="ARBA00022792"/>
    </source>
</evidence>
<keyword evidence="13" id="KW-0496">Mitochondrion</keyword>
<keyword evidence="6" id="KW-0813">Transport</keyword>
<protein>
    <recommendedName>
        <fullName evidence="5">NADH dehydrogenase [ubiquinone] 1 beta subcomplex subunit 5, mitochondrial</fullName>
    </recommendedName>
    <alternativeName>
        <fullName evidence="16">Complex I-SGDH</fullName>
    </alternativeName>
    <alternativeName>
        <fullName evidence="15">NADH-ubiquinone oxidoreductase SGDH subunit</fullName>
    </alternativeName>
</protein>
<evidence type="ECO:0000313" key="19">
    <source>
        <dbReference type="Proteomes" id="UP000678393"/>
    </source>
</evidence>
<evidence type="ECO:0000256" key="7">
    <source>
        <dbReference type="ARBA" id="ARBA00022660"/>
    </source>
</evidence>
<evidence type="ECO:0000256" key="5">
    <source>
        <dbReference type="ARBA" id="ARBA00015175"/>
    </source>
</evidence>
<keyword evidence="8 17" id="KW-0812">Transmembrane</keyword>
<sequence>MAAMSLLSPVLRQAFRLASYGRPVITPLNRQLQLQGHVSVRNGGHANQIPLIPSQFQWTRFKDDFHFYLLLGLVPMFSLITYANIFIGPAELSDIPEGYEPKEWEYYKSPIKRWFAKYVYNEPQKDYEKTMHYLHQQREARYWRMLEKKVRQLQSDRQDYKGWYWVPFDKSVADEGKASAEEALRFQGAR</sequence>
<comment type="similarity">
    <text evidence="3">Belongs to the complex I NDUFB5 subunit family.</text>
</comment>
<keyword evidence="7" id="KW-0679">Respiratory chain</keyword>
<feature type="transmembrane region" description="Helical" evidence="17">
    <location>
        <begin position="65"/>
        <end position="87"/>
    </location>
</feature>
<evidence type="ECO:0000256" key="12">
    <source>
        <dbReference type="ARBA" id="ARBA00022989"/>
    </source>
</evidence>
<proteinExistence type="inferred from homology"/>
<keyword evidence="10" id="KW-0809">Transit peptide</keyword>
<comment type="subcellular location">
    <subcellularLocation>
        <location evidence="2">Mitochondrion inner membrane</location>
        <topology evidence="2">Single-pass membrane protein</topology>
    </subcellularLocation>
</comment>
<evidence type="ECO:0000256" key="10">
    <source>
        <dbReference type="ARBA" id="ARBA00022946"/>
    </source>
</evidence>
<comment type="function">
    <text evidence="1">Accessory subunit of the mitochondrial membrane respiratory chain NADH dehydrogenase (Complex I), that is believed not to be involved in catalysis. Complex I functions in the transfer of electrons from NADH to the respiratory chain. The immediate electron acceptor for the enzyme is believed to be ubiquinone.</text>
</comment>
<dbReference type="EMBL" id="CAJHNH020002884">
    <property type="protein sequence ID" value="CAG5127987.1"/>
    <property type="molecule type" value="Genomic_DNA"/>
</dbReference>
<dbReference type="PANTHER" id="PTHR13178:SF0">
    <property type="entry name" value="NADH DEHYDROGENASE [UBIQUINONE] 1 BETA SUBCOMPLEX SUBUNIT 5, MITOCHONDRIAL"/>
    <property type="match status" value="1"/>
</dbReference>
<dbReference type="PANTHER" id="PTHR13178">
    <property type="entry name" value="NADH-UBIQUINONE OXIDOREDUCTASE SGDH SUBUNIT"/>
    <property type="match status" value="1"/>
</dbReference>
<organism evidence="18 19">
    <name type="scientific">Candidula unifasciata</name>
    <dbReference type="NCBI Taxonomy" id="100452"/>
    <lineage>
        <taxon>Eukaryota</taxon>
        <taxon>Metazoa</taxon>
        <taxon>Spiralia</taxon>
        <taxon>Lophotrochozoa</taxon>
        <taxon>Mollusca</taxon>
        <taxon>Gastropoda</taxon>
        <taxon>Heterobranchia</taxon>
        <taxon>Euthyneura</taxon>
        <taxon>Panpulmonata</taxon>
        <taxon>Eupulmonata</taxon>
        <taxon>Stylommatophora</taxon>
        <taxon>Helicina</taxon>
        <taxon>Helicoidea</taxon>
        <taxon>Geomitridae</taxon>
        <taxon>Candidula</taxon>
    </lineage>
</organism>
<keyword evidence="19" id="KW-1185">Reference proteome</keyword>
<evidence type="ECO:0000256" key="3">
    <source>
        <dbReference type="ARBA" id="ARBA00007152"/>
    </source>
</evidence>
<evidence type="ECO:0000313" key="18">
    <source>
        <dbReference type="EMBL" id="CAG5127987.1"/>
    </source>
</evidence>
<evidence type="ECO:0000256" key="6">
    <source>
        <dbReference type="ARBA" id="ARBA00022448"/>
    </source>
</evidence>
<dbReference type="GO" id="GO:0005743">
    <property type="term" value="C:mitochondrial inner membrane"/>
    <property type="evidence" value="ECO:0007669"/>
    <property type="project" value="UniProtKB-SubCell"/>
</dbReference>
<keyword evidence="14 17" id="KW-0472">Membrane</keyword>
<gene>
    <name evidence="18" type="ORF">CUNI_LOCUS13545</name>
</gene>
<dbReference type="Pfam" id="PF09781">
    <property type="entry name" value="NDUF_B5"/>
    <property type="match status" value="1"/>
</dbReference>
<dbReference type="Proteomes" id="UP000678393">
    <property type="component" value="Unassembled WGS sequence"/>
</dbReference>
<keyword evidence="9" id="KW-0999">Mitochondrion inner membrane</keyword>
<dbReference type="OrthoDB" id="9995605at2759"/>
<reference evidence="18" key="1">
    <citation type="submission" date="2021-04" db="EMBL/GenBank/DDBJ databases">
        <authorList>
            <consortium name="Molecular Ecology Group"/>
        </authorList>
    </citation>
    <scope>NUCLEOTIDE SEQUENCE</scope>
</reference>
<comment type="subunit">
    <text evidence="4">Complex I is composed of 45 different subunits.</text>
</comment>
<evidence type="ECO:0000256" key="15">
    <source>
        <dbReference type="ARBA" id="ARBA00032395"/>
    </source>
</evidence>
<comment type="caution">
    <text evidence="18">The sequence shown here is derived from an EMBL/GenBank/DDBJ whole genome shotgun (WGS) entry which is preliminary data.</text>
</comment>
<evidence type="ECO:0000256" key="2">
    <source>
        <dbReference type="ARBA" id="ARBA00004434"/>
    </source>
</evidence>
<name>A0A8S3ZER6_9EUPU</name>
<evidence type="ECO:0000256" key="13">
    <source>
        <dbReference type="ARBA" id="ARBA00023128"/>
    </source>
</evidence>
<evidence type="ECO:0000256" key="11">
    <source>
        <dbReference type="ARBA" id="ARBA00022982"/>
    </source>
</evidence>